<comment type="caution">
    <text evidence="1">The sequence shown here is derived from an EMBL/GenBank/DDBJ whole genome shotgun (WGS) entry which is preliminary data.</text>
</comment>
<organism evidence="1 2">
    <name type="scientific">Trichothecium roseum</name>
    <dbReference type="NCBI Taxonomy" id="47278"/>
    <lineage>
        <taxon>Eukaryota</taxon>
        <taxon>Fungi</taxon>
        <taxon>Dikarya</taxon>
        <taxon>Ascomycota</taxon>
        <taxon>Pezizomycotina</taxon>
        <taxon>Sordariomycetes</taxon>
        <taxon>Hypocreomycetidae</taxon>
        <taxon>Hypocreales</taxon>
        <taxon>Hypocreales incertae sedis</taxon>
        <taxon>Trichothecium</taxon>
    </lineage>
</organism>
<dbReference type="EMBL" id="CM047945">
    <property type="protein sequence ID" value="KAI9897959.1"/>
    <property type="molecule type" value="Genomic_DNA"/>
</dbReference>
<sequence>MAVVMQTEIEAIPEGIDPRLEFPKGMVPEKGTEGDPTGNFWEFLHSCGGGTLTAPGTTLPEVSGPRTVAAPTAAPLSISPIPTKAPELCPGLVLDDSPRSVSGSDTLMGDPWELDSPASADSPLFAAFNAGQPETRKRCQKKKQDKRQQEQKQQQQPALKIEEDLEHQSLSPHVAAVPEKSGVDTISAVNSRKRGTRTSSTSTAVSTSSGTNQSGVTKPPATGKRRGRKPKPRPSQSQVRERNRVAAGRYRSRKREADDELEVQCRELEKGNRALANSVGELTAQVCELKNMLLNHSGCDNENIQRYLQVAATEWVNNQRASQV</sequence>
<protein>
    <submittedName>
        <fullName evidence="1">Uncharacterized protein</fullName>
    </submittedName>
</protein>
<gene>
    <name evidence="1" type="ORF">N3K66_006319</name>
</gene>
<evidence type="ECO:0000313" key="2">
    <source>
        <dbReference type="Proteomes" id="UP001163324"/>
    </source>
</evidence>
<name>A0ACC0UV43_9HYPO</name>
<dbReference type="Proteomes" id="UP001163324">
    <property type="component" value="Chromosome 6"/>
</dbReference>
<evidence type="ECO:0000313" key="1">
    <source>
        <dbReference type="EMBL" id="KAI9897959.1"/>
    </source>
</evidence>
<proteinExistence type="predicted"/>
<accession>A0ACC0UV43</accession>
<reference evidence="1" key="1">
    <citation type="submission" date="2022-10" db="EMBL/GenBank/DDBJ databases">
        <title>Complete Genome of Trichothecium roseum strain YXFP-22015, a Plant Pathogen Isolated from Citrus.</title>
        <authorList>
            <person name="Wang Y."/>
            <person name="Zhu L."/>
        </authorList>
    </citation>
    <scope>NUCLEOTIDE SEQUENCE</scope>
    <source>
        <strain evidence="1">YXFP-22015</strain>
    </source>
</reference>
<keyword evidence="2" id="KW-1185">Reference proteome</keyword>